<dbReference type="PANTHER" id="PTHR22893">
    <property type="entry name" value="NADH OXIDOREDUCTASE-RELATED"/>
    <property type="match status" value="1"/>
</dbReference>
<keyword evidence="3" id="KW-1185">Reference proteome</keyword>
<reference evidence="3" key="1">
    <citation type="submission" date="2023-07" db="EMBL/GenBank/DDBJ databases">
        <authorList>
            <person name="Deng Y."/>
            <person name="Zhang Y.-Q."/>
        </authorList>
    </citation>
    <scope>NUCLEOTIDE SEQUENCE [LARGE SCALE GENOMIC DNA]</scope>
    <source>
        <strain evidence="3">CPCC 205710</strain>
    </source>
</reference>
<gene>
    <name evidence="2" type="ORF">N4S67_04110</name>
</gene>
<dbReference type="Pfam" id="PF00724">
    <property type="entry name" value="Oxidored_FMN"/>
    <property type="match status" value="1"/>
</dbReference>
<evidence type="ECO:0000313" key="3">
    <source>
        <dbReference type="Proteomes" id="UP001206639"/>
    </source>
</evidence>
<dbReference type="Gene3D" id="3.20.20.70">
    <property type="entry name" value="Aldolase class I"/>
    <property type="match status" value="1"/>
</dbReference>
<dbReference type="PANTHER" id="PTHR22893:SF91">
    <property type="entry name" value="NADPH DEHYDROGENASE 2-RELATED"/>
    <property type="match status" value="1"/>
</dbReference>
<dbReference type="SUPFAM" id="SSF51395">
    <property type="entry name" value="FMN-linked oxidoreductases"/>
    <property type="match status" value="1"/>
</dbReference>
<dbReference type="InterPro" id="IPR013785">
    <property type="entry name" value="Aldolase_TIM"/>
</dbReference>
<name>A0ABT2M5R6_9MYCO</name>
<dbReference type="CDD" id="cd02933">
    <property type="entry name" value="OYE_like_FMN"/>
    <property type="match status" value="1"/>
</dbReference>
<feature type="domain" description="NADH:flavin oxidoreductase/NADH oxidase N-terminal" evidence="1">
    <location>
        <begin position="11"/>
        <end position="334"/>
    </location>
</feature>
<dbReference type="Proteomes" id="UP001206639">
    <property type="component" value="Unassembled WGS sequence"/>
</dbReference>
<sequence>MAFKFDLDPSLLKPVRVGDTVAGNRIFMAPLTRSRAKADATPSDLAAQYYAQRAAAGVIITEATAVSAAANGAYLNTPGIYTARHQDKWAEIAGAVHSAGGHMFMQLWHVGRMGHPEISGLESVAPSAIAADMTAHTPSGHRPLPVPRALETDEIPAIVRDFREAARRAVDAGMDGVEIHSANGYLLHQFLSDVTNRRIDHYGGSAANRARLTAEVVEAVSDEIGAGRVGLRISPGNTAGAMTEIDEVSAYEALIERLAPLDMAYLHVVIDPTEPTFGVLRAVWPGPFVLNTGRGTDTDFCQLESYAQWGAISAVAVGRAFLANPDLIDRLILGAELNEPDVATFYASGPAGYTDYPTLAELEEPQSA</sequence>
<dbReference type="InterPro" id="IPR001155">
    <property type="entry name" value="OxRdtase_FMN_N"/>
</dbReference>
<dbReference type="EMBL" id="JAODWD010000001">
    <property type="protein sequence ID" value="MCT7657605.1"/>
    <property type="molecule type" value="Genomic_DNA"/>
</dbReference>
<comment type="caution">
    <text evidence="2">The sequence shown here is derived from an EMBL/GenBank/DDBJ whole genome shotgun (WGS) entry which is preliminary data.</text>
</comment>
<dbReference type="RefSeq" id="WP_260991634.1">
    <property type="nucleotide sequence ID" value="NZ_JAODWD010000001.1"/>
</dbReference>
<proteinExistence type="predicted"/>
<dbReference type="InterPro" id="IPR045247">
    <property type="entry name" value="Oye-like"/>
</dbReference>
<evidence type="ECO:0000259" key="1">
    <source>
        <dbReference type="Pfam" id="PF00724"/>
    </source>
</evidence>
<accession>A0ABT2M5R6</accession>
<organism evidence="2 3">
    <name type="scientific">Mycobacterium deserti</name>
    <dbReference type="NCBI Taxonomy" id="2978347"/>
    <lineage>
        <taxon>Bacteria</taxon>
        <taxon>Bacillati</taxon>
        <taxon>Actinomycetota</taxon>
        <taxon>Actinomycetes</taxon>
        <taxon>Mycobacteriales</taxon>
        <taxon>Mycobacteriaceae</taxon>
        <taxon>Mycobacterium</taxon>
    </lineage>
</organism>
<evidence type="ECO:0000313" key="2">
    <source>
        <dbReference type="EMBL" id="MCT7657605.1"/>
    </source>
</evidence>
<protein>
    <submittedName>
        <fullName evidence="2">Alkene reductase</fullName>
    </submittedName>
</protein>